<dbReference type="Proteomes" id="UP000824087">
    <property type="component" value="Unassembled WGS sequence"/>
</dbReference>
<dbReference type="EMBL" id="DVML01000028">
    <property type="protein sequence ID" value="HIU22947.1"/>
    <property type="molecule type" value="Genomic_DNA"/>
</dbReference>
<evidence type="ECO:0000313" key="1">
    <source>
        <dbReference type="EMBL" id="HIU22947.1"/>
    </source>
</evidence>
<sequence>MFWKDVKNKFDSAYRNKEQYIGNSNNSKRFHINQNLSKNIDNVLTNIKERNPVKLRDYTPEILVKNGVKNLPMYENPSHIRKKILTETEATKSGLVVNSKDHYHGLGKEVYTKAIDSLDNPRAIFKNNNNGDYLILTIIKDKKIIIL</sequence>
<reference evidence="1" key="1">
    <citation type="submission" date="2020-10" db="EMBL/GenBank/DDBJ databases">
        <authorList>
            <person name="Gilroy R."/>
        </authorList>
    </citation>
    <scope>NUCLEOTIDE SEQUENCE</scope>
    <source>
        <strain evidence="1">CHK197-8231</strain>
    </source>
</reference>
<name>A0A9D1HVS5_9BACT</name>
<comment type="caution">
    <text evidence="1">The sequence shown here is derived from an EMBL/GenBank/DDBJ whole genome shotgun (WGS) entry which is preliminary data.</text>
</comment>
<gene>
    <name evidence="1" type="ORF">IAD49_05140</name>
</gene>
<evidence type="ECO:0000313" key="2">
    <source>
        <dbReference type="Proteomes" id="UP000824087"/>
    </source>
</evidence>
<accession>A0A9D1HVS5</accession>
<reference evidence="1" key="2">
    <citation type="journal article" date="2021" name="PeerJ">
        <title>Extensive microbial diversity within the chicken gut microbiome revealed by metagenomics and culture.</title>
        <authorList>
            <person name="Gilroy R."/>
            <person name="Ravi A."/>
            <person name="Getino M."/>
            <person name="Pursley I."/>
            <person name="Horton D.L."/>
            <person name="Alikhan N.F."/>
            <person name="Baker D."/>
            <person name="Gharbi K."/>
            <person name="Hall N."/>
            <person name="Watson M."/>
            <person name="Adriaenssens E.M."/>
            <person name="Foster-Nyarko E."/>
            <person name="Jarju S."/>
            <person name="Secka A."/>
            <person name="Antonio M."/>
            <person name="Oren A."/>
            <person name="Chaudhuri R.R."/>
            <person name="La Ragione R."/>
            <person name="Hildebrand F."/>
            <person name="Pallen M.J."/>
        </authorList>
    </citation>
    <scope>NUCLEOTIDE SEQUENCE</scope>
    <source>
        <strain evidence="1">CHK197-8231</strain>
    </source>
</reference>
<protein>
    <submittedName>
        <fullName evidence="1">Uncharacterized protein</fullName>
    </submittedName>
</protein>
<organism evidence="1 2">
    <name type="scientific">Candidatus Fimihabitans intestinipullorum</name>
    <dbReference type="NCBI Taxonomy" id="2840820"/>
    <lineage>
        <taxon>Bacteria</taxon>
        <taxon>Bacillati</taxon>
        <taxon>Mycoplasmatota</taxon>
        <taxon>Mycoplasmatota incertae sedis</taxon>
        <taxon>Candidatus Fimihabitans</taxon>
    </lineage>
</organism>
<proteinExistence type="predicted"/>
<dbReference type="AlphaFoldDB" id="A0A9D1HVS5"/>